<evidence type="ECO:0000313" key="12">
    <source>
        <dbReference type="EMBL" id="QNH95952.1"/>
    </source>
</evidence>
<accession>A0A7G7YN82</accession>
<dbReference type="NCBIfam" id="NF003792">
    <property type="entry name" value="PRK05380.1"/>
    <property type="match status" value="1"/>
</dbReference>
<dbReference type="PANTHER" id="PTHR11550:SF0">
    <property type="entry name" value="CTP SYNTHASE-RELATED"/>
    <property type="match status" value="1"/>
</dbReference>
<dbReference type="EMBL" id="CP046883">
    <property type="protein sequence ID" value="QNH95952.1"/>
    <property type="molecule type" value="Genomic_DNA"/>
</dbReference>
<dbReference type="FunFam" id="3.40.50.880:FF:000002">
    <property type="entry name" value="CTP synthase"/>
    <property type="match status" value="1"/>
</dbReference>
<proteinExistence type="inferred from homology"/>
<dbReference type="InterPro" id="IPR004468">
    <property type="entry name" value="CTP_synthase"/>
</dbReference>
<keyword evidence="7 11" id="KW-0460">Magnesium</keyword>
<comment type="catalytic activity">
    <reaction evidence="11">
        <text>UTP + NH4(+) + ATP = CTP + ADP + phosphate + 2 H(+)</text>
        <dbReference type="Rhea" id="RHEA:16597"/>
        <dbReference type="ChEBI" id="CHEBI:15378"/>
        <dbReference type="ChEBI" id="CHEBI:28938"/>
        <dbReference type="ChEBI" id="CHEBI:30616"/>
        <dbReference type="ChEBI" id="CHEBI:37563"/>
        <dbReference type="ChEBI" id="CHEBI:43474"/>
        <dbReference type="ChEBI" id="CHEBI:46398"/>
        <dbReference type="ChEBI" id="CHEBI:456216"/>
    </reaction>
</comment>
<comment type="activity regulation">
    <text evidence="11">Allosterically activated by GTP, when glutamine is the substrate; GTP has no effect on the reaction when ammonia is the substrate. The allosteric effector GTP functions by stabilizing the protein conformation that binds the tetrahedral intermediate(s) formed during glutamine hydrolysis. Inhibited by the product CTP, via allosteric rather than competitive inhibition.</text>
</comment>
<keyword evidence="9 11" id="KW-0665">Pyrimidine biosynthesis</keyword>
<keyword evidence="6 11" id="KW-0067">ATP-binding</keyword>
<feature type="binding site" evidence="11">
    <location>
        <position position="153"/>
    </location>
    <ligand>
        <name>Mg(2+)</name>
        <dbReference type="ChEBI" id="CHEBI:18420"/>
    </ligand>
</feature>
<dbReference type="Pfam" id="PF00117">
    <property type="entry name" value="GATase"/>
    <property type="match status" value="1"/>
</dbReference>
<gene>
    <name evidence="11" type="primary">pyrG</name>
    <name evidence="12" type="ORF">GP473_04005</name>
</gene>
<dbReference type="SUPFAM" id="SSF52540">
    <property type="entry name" value="P-loop containing nucleoside triphosphate hydrolases"/>
    <property type="match status" value="1"/>
</dbReference>
<comment type="miscellaneous">
    <text evidence="11">CTPSs have evolved a hybrid strategy for distinguishing between UTP and CTP. The overlapping regions of the product feedback inhibitory and substrate sites recognize a common feature in both compounds, the triphosphate moiety. To differentiate isosteric substrate and product pyrimidine rings, an additional pocket far from the expected kinase/ligase catalytic site, specifically recognizes the cytosine and ribose portions of the product inhibitor.</text>
</comment>
<feature type="binding site" evidence="11">
    <location>
        <begin position="395"/>
        <end position="398"/>
    </location>
    <ligand>
        <name>L-glutamine</name>
        <dbReference type="ChEBI" id="CHEBI:58359"/>
    </ligand>
</feature>
<feature type="binding site" evidence="11">
    <location>
        <begin position="200"/>
        <end position="205"/>
    </location>
    <ligand>
        <name>CTP</name>
        <dbReference type="ChEBI" id="CHEBI:37563"/>
        <note>allosteric inhibitor</note>
    </ligand>
</feature>
<comment type="function">
    <text evidence="11">Catalyzes the ATP-dependent amination of UTP to CTP with either L-glutamine or ammonia as the source of nitrogen. Regulates intracellular CTP levels through interactions with the four ribonucleotide triphosphates.</text>
</comment>
<dbReference type="Gene3D" id="3.40.50.300">
    <property type="entry name" value="P-loop containing nucleotide triphosphate hydrolases"/>
    <property type="match status" value="1"/>
</dbReference>
<dbReference type="NCBIfam" id="TIGR00337">
    <property type="entry name" value="PyrG"/>
    <property type="match status" value="1"/>
</dbReference>
<comment type="catalytic activity">
    <reaction evidence="11">
        <text>L-glutamine + H2O = L-glutamate + NH4(+)</text>
        <dbReference type="Rhea" id="RHEA:15889"/>
        <dbReference type="ChEBI" id="CHEBI:15377"/>
        <dbReference type="ChEBI" id="CHEBI:28938"/>
        <dbReference type="ChEBI" id="CHEBI:29985"/>
        <dbReference type="ChEBI" id="CHEBI:58359"/>
    </reaction>
</comment>
<keyword evidence="13" id="KW-1185">Reference proteome</keyword>
<dbReference type="SUPFAM" id="SSF52317">
    <property type="entry name" value="Class I glutamine amidotransferase-like"/>
    <property type="match status" value="1"/>
</dbReference>
<name>A0A7G7YN82_9CORY</name>
<feature type="binding site" evidence="11">
    <location>
        <position position="367"/>
    </location>
    <ligand>
        <name>L-glutamine</name>
        <dbReference type="ChEBI" id="CHEBI:58359"/>
    </ligand>
</feature>
<evidence type="ECO:0000256" key="11">
    <source>
        <dbReference type="HAMAP-Rule" id="MF_01227"/>
    </source>
</evidence>
<evidence type="ECO:0000256" key="9">
    <source>
        <dbReference type="ARBA" id="ARBA00022975"/>
    </source>
</evidence>
<evidence type="ECO:0000256" key="2">
    <source>
        <dbReference type="ARBA" id="ARBA00007533"/>
    </source>
</evidence>
<feature type="binding site" evidence="11">
    <location>
        <position position="21"/>
    </location>
    <ligand>
        <name>UTP</name>
        <dbReference type="ChEBI" id="CHEBI:46398"/>
    </ligand>
</feature>
<dbReference type="RefSeq" id="WP_185769701.1">
    <property type="nucleotide sequence ID" value="NZ_CP046883.1"/>
</dbReference>
<feature type="binding site" evidence="11">
    <location>
        <begin position="160"/>
        <end position="162"/>
    </location>
    <ligand>
        <name>CTP</name>
        <dbReference type="ChEBI" id="CHEBI:37563"/>
        <note>allosteric inhibitor</note>
    </ligand>
</feature>
<dbReference type="Pfam" id="PF06418">
    <property type="entry name" value="CTP_synth_N"/>
    <property type="match status" value="1"/>
</dbReference>
<feature type="binding site" evidence="11">
    <location>
        <position position="236"/>
    </location>
    <ligand>
        <name>UTP</name>
        <dbReference type="ChEBI" id="CHEBI:46398"/>
    </ligand>
</feature>
<evidence type="ECO:0000313" key="13">
    <source>
        <dbReference type="Proteomes" id="UP000515275"/>
    </source>
</evidence>
<feature type="binding site" evidence="11">
    <location>
        <position position="21"/>
    </location>
    <ligand>
        <name>CTP</name>
        <dbReference type="ChEBI" id="CHEBI:37563"/>
        <note>allosteric inhibitor</note>
    </ligand>
</feature>
<protein>
    <recommendedName>
        <fullName evidence="11">CTP synthase</fullName>
        <ecNumber evidence="11">6.3.4.2</ecNumber>
    </recommendedName>
    <alternativeName>
        <fullName evidence="11">Cytidine 5'-triphosphate synthase</fullName>
    </alternativeName>
    <alternativeName>
        <fullName evidence="11">Cytidine triphosphate synthetase</fullName>
        <shortName evidence="11">CTP synthetase</shortName>
        <shortName evidence="11">CTPS</shortName>
    </alternativeName>
    <alternativeName>
        <fullName evidence="11">UTP--ammonia ligase</fullName>
    </alternativeName>
</protein>
<comment type="pathway">
    <text evidence="1 11">Pyrimidine metabolism; CTP biosynthesis via de novo pathway; CTP from UDP: step 2/2.</text>
</comment>
<feature type="binding site" evidence="11">
    <location>
        <begin position="200"/>
        <end position="205"/>
    </location>
    <ligand>
        <name>UTP</name>
        <dbReference type="ChEBI" id="CHEBI:46398"/>
    </ligand>
</feature>
<evidence type="ECO:0000256" key="8">
    <source>
        <dbReference type="ARBA" id="ARBA00022962"/>
    </source>
</evidence>
<dbReference type="GO" id="GO:0097268">
    <property type="term" value="C:cytoophidium"/>
    <property type="evidence" value="ECO:0007669"/>
    <property type="project" value="UniProtKB-ARBA"/>
</dbReference>
<dbReference type="GO" id="GO:0044210">
    <property type="term" value="P:'de novo' CTP biosynthetic process"/>
    <property type="evidence" value="ECO:0007669"/>
    <property type="project" value="UniProtKB-UniRule"/>
</dbReference>
<reference evidence="12 13" key="1">
    <citation type="submission" date="2019-12" db="EMBL/GenBank/DDBJ databases">
        <title>Corynebacterium sp. nov., isolated from feces of the Anser Albifrons in China.</title>
        <authorList>
            <person name="Liu Q."/>
        </authorList>
    </citation>
    <scope>NUCLEOTIDE SEQUENCE [LARGE SCALE GENOMIC DNA]</scope>
    <source>
        <strain evidence="12 13">23H37-10</strain>
    </source>
</reference>
<dbReference type="InterPro" id="IPR033828">
    <property type="entry name" value="GATase1_CTP_Synthase"/>
</dbReference>
<dbReference type="GO" id="GO:0005829">
    <property type="term" value="C:cytosol"/>
    <property type="evidence" value="ECO:0007669"/>
    <property type="project" value="TreeGrafter"/>
</dbReference>
<feature type="active site" description="Nucleophile; for glutamine hydrolysis" evidence="11">
    <location>
        <position position="394"/>
    </location>
</feature>
<dbReference type="PROSITE" id="PS51273">
    <property type="entry name" value="GATASE_TYPE_1"/>
    <property type="match status" value="1"/>
</dbReference>
<evidence type="ECO:0000256" key="7">
    <source>
        <dbReference type="ARBA" id="ARBA00022842"/>
    </source>
</evidence>
<evidence type="ECO:0000256" key="6">
    <source>
        <dbReference type="ARBA" id="ARBA00022840"/>
    </source>
</evidence>
<dbReference type="InterPro" id="IPR017926">
    <property type="entry name" value="GATASE"/>
</dbReference>
<sequence length="556" mass="60030">MSGNRAAHSTKFIFITGGVASSLGKGLTAASLGQLLSARGLRVTMQKLDPYLNVDPGTMNPFEHGEVFVTEDGAETDLDLGHYERFLDRNLSAAGNVTTGKVYSNVIAKERRGEFLGKTVQVIPHITDEIKNSVLAMAQPDDDGVVPDVVISEVGGTVGDIESQPFLEAARQVRQEIGRDNIVFIHVSLVPYLAPSGELKTKPTQHSVAALRSIGIVPDALVLRADRDVPQAMKDKIALMCDVDIEAVVACPDAPSIYDIPKVLYSQHLDTYVIRRLNLPFRDVDWSTWGRLLDSVHNPGGEVKIGIVGKYIDLPDAYLSVAEAVRAAGFGRNIKATVTWIASDDCETKEGVKKALEGLDGIVVPGGFGIRGIEGKIGAISYARENKLPLLGICLGLQCAVIEAARVAGLEDASSTEFDPDATTPVISTMEEQMAAVSGDADLGGTMRLGSYPATLEKGSVVAGLYGRTDIAERHRHRYEVNNTYRERITDGSGLQFSGTSPDGQLVEFVEYPQEQHPFFVATQAHPEYKSRPTRPHPLFQGLIDAAMNHKGIDIS</sequence>
<comment type="similarity">
    <text evidence="2 11">Belongs to the CTP synthase family.</text>
</comment>
<keyword evidence="5 11" id="KW-0547">Nucleotide-binding</keyword>
<dbReference type="GO" id="GO:0046872">
    <property type="term" value="F:metal ion binding"/>
    <property type="evidence" value="ECO:0007669"/>
    <property type="project" value="UniProtKB-KW"/>
</dbReference>
<keyword evidence="8 11" id="KW-0315">Glutamine amidotransferase</keyword>
<feature type="region of interest" description="Amidoligase domain" evidence="11">
    <location>
        <begin position="1"/>
        <end position="279"/>
    </location>
</feature>
<dbReference type="EC" id="6.3.4.2" evidence="11"/>
<feature type="binding site" evidence="11">
    <location>
        <position position="478"/>
    </location>
    <ligand>
        <name>L-glutamine</name>
        <dbReference type="ChEBI" id="CHEBI:58359"/>
    </ligand>
</feature>
<evidence type="ECO:0000256" key="1">
    <source>
        <dbReference type="ARBA" id="ARBA00005171"/>
    </source>
</evidence>
<feature type="active site" evidence="11">
    <location>
        <position position="528"/>
    </location>
</feature>
<dbReference type="GO" id="GO:0042802">
    <property type="term" value="F:identical protein binding"/>
    <property type="evidence" value="ECO:0007669"/>
    <property type="project" value="TreeGrafter"/>
</dbReference>
<comment type="caution">
    <text evidence="11">Lacks conserved residue(s) required for the propagation of feature annotation.</text>
</comment>
<evidence type="ECO:0000256" key="3">
    <source>
        <dbReference type="ARBA" id="ARBA00022598"/>
    </source>
</evidence>
<dbReference type="HAMAP" id="MF_01227">
    <property type="entry name" value="PyrG"/>
    <property type="match status" value="1"/>
</dbReference>
<dbReference type="InterPro" id="IPR017456">
    <property type="entry name" value="CTP_synthase_N"/>
</dbReference>
<comment type="subunit">
    <text evidence="11">Homotetramer.</text>
</comment>
<dbReference type="GO" id="GO:0019856">
    <property type="term" value="P:pyrimidine nucleobase biosynthetic process"/>
    <property type="evidence" value="ECO:0007669"/>
    <property type="project" value="TreeGrafter"/>
</dbReference>
<evidence type="ECO:0000256" key="10">
    <source>
        <dbReference type="ARBA" id="ARBA00047781"/>
    </source>
</evidence>
<evidence type="ECO:0000256" key="4">
    <source>
        <dbReference type="ARBA" id="ARBA00022723"/>
    </source>
</evidence>
<feature type="binding site" evidence="11">
    <location>
        <position position="79"/>
    </location>
    <ligand>
        <name>Mg(2+)</name>
        <dbReference type="ChEBI" id="CHEBI:18420"/>
    </ligand>
</feature>
<feature type="binding site" evidence="11">
    <location>
        <position position="236"/>
    </location>
    <ligand>
        <name>CTP</name>
        <dbReference type="ChEBI" id="CHEBI:37563"/>
        <note>allosteric inhibitor</note>
    </ligand>
</feature>
<dbReference type="FunFam" id="3.40.50.300:FF:000009">
    <property type="entry name" value="CTP synthase"/>
    <property type="match status" value="1"/>
</dbReference>
<dbReference type="CDD" id="cd01746">
    <property type="entry name" value="GATase1_CTP_Synthase"/>
    <property type="match status" value="1"/>
</dbReference>
<dbReference type="GO" id="GO:0005524">
    <property type="term" value="F:ATP binding"/>
    <property type="evidence" value="ECO:0007669"/>
    <property type="project" value="UniProtKB-KW"/>
</dbReference>
<keyword evidence="4 11" id="KW-0479">Metal-binding</keyword>
<feature type="binding site" evidence="11">
    <location>
        <position position="254"/>
    </location>
    <ligand>
        <name>ATP</name>
        <dbReference type="ChEBI" id="CHEBI:30616"/>
    </ligand>
</feature>
<dbReference type="CDD" id="cd03113">
    <property type="entry name" value="CTPS_N"/>
    <property type="match status" value="1"/>
</dbReference>
<keyword evidence="3 11" id="KW-0436">Ligase</keyword>
<dbReference type="InterPro" id="IPR029062">
    <property type="entry name" value="Class_I_gatase-like"/>
</dbReference>
<feature type="binding site" evidence="11">
    <location>
        <begin position="22"/>
        <end position="27"/>
    </location>
    <ligand>
        <name>ATP</name>
        <dbReference type="ChEBI" id="CHEBI:30616"/>
    </ligand>
</feature>
<dbReference type="AlphaFoldDB" id="A0A7G7YN82"/>
<evidence type="ECO:0000256" key="5">
    <source>
        <dbReference type="ARBA" id="ARBA00022741"/>
    </source>
</evidence>
<dbReference type="GO" id="GO:0003883">
    <property type="term" value="F:CTP synthase activity"/>
    <property type="evidence" value="ECO:0007669"/>
    <property type="project" value="UniProtKB-UniRule"/>
</dbReference>
<feature type="binding site" evidence="11">
    <location>
        <position position="79"/>
    </location>
    <ligand>
        <name>ATP</name>
        <dbReference type="ChEBI" id="CHEBI:30616"/>
    </ligand>
</feature>
<organism evidence="12 13">
    <name type="scientific">Corynebacterium anserum</name>
    <dbReference type="NCBI Taxonomy" id="2684406"/>
    <lineage>
        <taxon>Bacteria</taxon>
        <taxon>Bacillati</taxon>
        <taxon>Actinomycetota</taxon>
        <taxon>Actinomycetes</taxon>
        <taxon>Mycobacteriales</taxon>
        <taxon>Corynebacteriaceae</taxon>
        <taxon>Corynebacterium</taxon>
    </lineage>
</organism>
<comment type="catalytic activity">
    <reaction evidence="10 11">
        <text>UTP + L-glutamine + ATP + H2O = CTP + L-glutamate + ADP + phosphate + 2 H(+)</text>
        <dbReference type="Rhea" id="RHEA:26426"/>
        <dbReference type="ChEBI" id="CHEBI:15377"/>
        <dbReference type="ChEBI" id="CHEBI:15378"/>
        <dbReference type="ChEBI" id="CHEBI:29985"/>
        <dbReference type="ChEBI" id="CHEBI:30616"/>
        <dbReference type="ChEBI" id="CHEBI:37563"/>
        <dbReference type="ChEBI" id="CHEBI:43474"/>
        <dbReference type="ChEBI" id="CHEBI:46398"/>
        <dbReference type="ChEBI" id="CHEBI:58359"/>
        <dbReference type="ChEBI" id="CHEBI:456216"/>
        <dbReference type="EC" id="6.3.4.2"/>
    </reaction>
</comment>
<dbReference type="InterPro" id="IPR027417">
    <property type="entry name" value="P-loop_NTPase"/>
</dbReference>
<dbReference type="UniPathway" id="UPA00159">
    <property type="reaction ID" value="UER00277"/>
</dbReference>
<dbReference type="Gene3D" id="3.40.50.880">
    <property type="match status" value="1"/>
</dbReference>
<feature type="active site" evidence="11">
    <location>
        <position position="526"/>
    </location>
</feature>
<dbReference type="PANTHER" id="PTHR11550">
    <property type="entry name" value="CTP SYNTHASE"/>
    <property type="match status" value="1"/>
</dbReference>
<feature type="binding site" evidence="11">
    <location>
        <position position="417"/>
    </location>
    <ligand>
        <name>L-glutamine</name>
        <dbReference type="ChEBI" id="CHEBI:58359"/>
    </ligand>
</feature>
<dbReference type="Proteomes" id="UP000515275">
    <property type="component" value="Chromosome"/>
</dbReference>
<dbReference type="KEGG" id="cans:GP473_04005"/>